<dbReference type="InterPro" id="IPR037126">
    <property type="entry name" value="PdaC/RsiV-like_sf"/>
</dbReference>
<dbReference type="Gene3D" id="3.30.565.40">
    <property type="entry name" value="Fervidobacterium nodosum Rt17-B1 like"/>
    <property type="match status" value="1"/>
</dbReference>
<dbReference type="Pfam" id="PF13739">
    <property type="entry name" value="PdaC"/>
    <property type="match status" value="1"/>
</dbReference>
<reference evidence="3 4" key="1">
    <citation type="submission" date="2019-05" db="EMBL/GenBank/DDBJ databases">
        <title>Psychrobacillus vulpis sp. nov., a new species isolated from feces of a red fox that inhabits in The Tablas de Daimiel Natural Park, Albacete, Spain.</title>
        <authorList>
            <person name="Rodriguez M."/>
            <person name="Reina J.C."/>
            <person name="Bejar V."/>
            <person name="Llamas I."/>
        </authorList>
    </citation>
    <scope>NUCLEOTIDE SEQUENCE [LARGE SCALE GENOMIC DNA]</scope>
    <source>
        <strain evidence="3 4">NEAU-3TGS17</strain>
    </source>
</reference>
<organism evidence="3 4">
    <name type="scientific">Psychrobacillus lasiicapitis</name>
    <dbReference type="NCBI Taxonomy" id="1636719"/>
    <lineage>
        <taxon>Bacteria</taxon>
        <taxon>Bacillati</taxon>
        <taxon>Bacillota</taxon>
        <taxon>Bacilli</taxon>
        <taxon>Bacillales</taxon>
        <taxon>Bacillaceae</taxon>
        <taxon>Psychrobacillus</taxon>
    </lineage>
</organism>
<feature type="domain" description="DUF3298" evidence="1">
    <location>
        <begin position="113"/>
        <end position="174"/>
    </location>
</feature>
<dbReference type="Gene3D" id="3.90.640.20">
    <property type="entry name" value="Heat-shock cognate protein, ATPase"/>
    <property type="match status" value="1"/>
</dbReference>
<feature type="domain" description="Deacetylase PdaC" evidence="2">
    <location>
        <begin position="18"/>
        <end position="94"/>
    </location>
</feature>
<name>A0A544SYG8_9BACI</name>
<proteinExistence type="predicted"/>
<accession>A0A544SYG8</accession>
<comment type="caution">
    <text evidence="3">The sequence shown here is derived from an EMBL/GenBank/DDBJ whole genome shotgun (WGS) entry which is preliminary data.</text>
</comment>
<gene>
    <name evidence="3" type="ORF">FG382_17750</name>
</gene>
<dbReference type="RefSeq" id="WP_142540230.1">
    <property type="nucleotide sequence ID" value="NZ_BMIE01000010.1"/>
</dbReference>
<evidence type="ECO:0000313" key="3">
    <source>
        <dbReference type="EMBL" id="TQR10211.1"/>
    </source>
</evidence>
<dbReference type="Proteomes" id="UP000317316">
    <property type="component" value="Unassembled WGS sequence"/>
</dbReference>
<sequence>MNLPVRIETKRIFKHSPSVNVYYPIVTNLHHPHIEKKINADIITLLNKMLIEQGFYTEGVQEITGYYEIKNNQRDILSILLIVYTFSGGAHGLTVCKSLTFDVTTGKMYTLQELFKPNSDYVKTLSAIINKKIIEWDVPLLGEFKEIRKDQDYYIADHCLVIYFQLYEITPYVYNFPFFPIVIKDIESLIPLNSPLEKMLYF</sequence>
<evidence type="ECO:0000259" key="2">
    <source>
        <dbReference type="Pfam" id="PF13739"/>
    </source>
</evidence>
<evidence type="ECO:0000313" key="4">
    <source>
        <dbReference type="Proteomes" id="UP000317316"/>
    </source>
</evidence>
<protein>
    <submittedName>
        <fullName evidence="3">DUF3298 and DUF4163 domain-containing protein</fullName>
    </submittedName>
</protein>
<dbReference type="EMBL" id="VDGH01000011">
    <property type="protein sequence ID" value="TQR10211.1"/>
    <property type="molecule type" value="Genomic_DNA"/>
</dbReference>
<dbReference type="Pfam" id="PF11738">
    <property type="entry name" value="DUF3298"/>
    <property type="match status" value="1"/>
</dbReference>
<dbReference type="AlphaFoldDB" id="A0A544SYG8"/>
<dbReference type="InterPro" id="IPR021729">
    <property type="entry name" value="DUF3298"/>
</dbReference>
<evidence type="ECO:0000259" key="1">
    <source>
        <dbReference type="Pfam" id="PF11738"/>
    </source>
</evidence>
<keyword evidence="4" id="KW-1185">Reference proteome</keyword>
<dbReference type="InterPro" id="IPR025303">
    <property type="entry name" value="PdaC"/>
</dbReference>
<dbReference type="OrthoDB" id="5637at2"/>